<dbReference type="OrthoDB" id="7057833at2"/>
<evidence type="ECO:0000313" key="3">
    <source>
        <dbReference type="Proteomes" id="UP000293865"/>
    </source>
</evidence>
<evidence type="ECO:0000259" key="1">
    <source>
        <dbReference type="PROSITE" id="PS51186"/>
    </source>
</evidence>
<comment type="caution">
    <text evidence="2">The sequence shown here is derived from an EMBL/GenBank/DDBJ whole genome shotgun (WGS) entry which is preliminary data.</text>
</comment>
<gene>
    <name evidence="2" type="ORF">ESP51_10170</name>
</gene>
<dbReference type="InterPro" id="IPR000182">
    <property type="entry name" value="GNAT_dom"/>
</dbReference>
<dbReference type="PANTHER" id="PTHR42791">
    <property type="entry name" value="GNAT FAMILY ACETYLTRANSFERASE"/>
    <property type="match status" value="1"/>
</dbReference>
<evidence type="ECO:0000313" key="2">
    <source>
        <dbReference type="EMBL" id="RXZ70254.1"/>
    </source>
</evidence>
<reference evidence="2 3" key="1">
    <citation type="submission" date="2019-01" db="EMBL/GenBank/DDBJ databases">
        <title>Agromyces.</title>
        <authorList>
            <person name="Li J."/>
        </authorList>
    </citation>
    <scope>NUCLEOTIDE SEQUENCE [LARGE SCALE GENOMIC DNA]</scope>
    <source>
        <strain evidence="2 3">DSM 15934</strain>
    </source>
</reference>
<dbReference type="EMBL" id="SDPN01000016">
    <property type="protein sequence ID" value="RXZ70254.1"/>
    <property type="molecule type" value="Genomic_DNA"/>
</dbReference>
<feature type="domain" description="N-acetyltransferase" evidence="1">
    <location>
        <begin position="117"/>
        <end position="202"/>
    </location>
</feature>
<dbReference type="PANTHER" id="PTHR42791:SF1">
    <property type="entry name" value="N-ACETYLTRANSFERASE DOMAIN-CONTAINING PROTEIN"/>
    <property type="match status" value="1"/>
</dbReference>
<sequence length="203" mass="22485">MRIERLEPARAAAAGQVFTASHSNYPGFAFMFPDPEARARALRPFMVATAHDAALHGHPLAAVDDDGVLGVALWMGPGEFPLTTSRKARMTPALLRVGWAAPRWFGRFIRVGASLERAFPSEPCWYLEAMGVHPRSQRRGVGTQLIEPVLRRADEDRMPCYLQTSDPANVAYYERFGFAVTQPAIVTVPDVHPYIGMHRSAAR</sequence>
<dbReference type="InterPro" id="IPR052523">
    <property type="entry name" value="Trichothecene_AcTrans"/>
</dbReference>
<dbReference type="CDD" id="cd04301">
    <property type="entry name" value="NAT_SF"/>
    <property type="match status" value="1"/>
</dbReference>
<organism evidence="2 3">
    <name type="scientific">Agromyces albus</name>
    <dbReference type="NCBI Taxonomy" id="205332"/>
    <lineage>
        <taxon>Bacteria</taxon>
        <taxon>Bacillati</taxon>
        <taxon>Actinomycetota</taxon>
        <taxon>Actinomycetes</taxon>
        <taxon>Micrococcales</taxon>
        <taxon>Microbacteriaceae</taxon>
        <taxon>Agromyces</taxon>
    </lineage>
</organism>
<dbReference type="Pfam" id="PF00583">
    <property type="entry name" value="Acetyltransf_1"/>
    <property type="match status" value="1"/>
</dbReference>
<dbReference type="PROSITE" id="PS51186">
    <property type="entry name" value="GNAT"/>
    <property type="match status" value="1"/>
</dbReference>
<dbReference type="AlphaFoldDB" id="A0A4Q2KX91"/>
<dbReference type="SUPFAM" id="SSF55729">
    <property type="entry name" value="Acyl-CoA N-acyltransferases (Nat)"/>
    <property type="match status" value="1"/>
</dbReference>
<keyword evidence="2" id="KW-0808">Transferase</keyword>
<dbReference type="RefSeq" id="WP_129520794.1">
    <property type="nucleotide sequence ID" value="NZ_SDPN01000016.1"/>
</dbReference>
<keyword evidence="3" id="KW-1185">Reference proteome</keyword>
<dbReference type="Gene3D" id="3.40.630.30">
    <property type="match status" value="1"/>
</dbReference>
<accession>A0A4Q2KX91</accession>
<name>A0A4Q2KX91_9MICO</name>
<dbReference type="Proteomes" id="UP000293865">
    <property type="component" value="Unassembled WGS sequence"/>
</dbReference>
<proteinExistence type="predicted"/>
<dbReference type="GO" id="GO:0016747">
    <property type="term" value="F:acyltransferase activity, transferring groups other than amino-acyl groups"/>
    <property type="evidence" value="ECO:0007669"/>
    <property type="project" value="InterPro"/>
</dbReference>
<protein>
    <submittedName>
        <fullName evidence="2">N-acetyltransferase</fullName>
    </submittedName>
</protein>
<dbReference type="InterPro" id="IPR016181">
    <property type="entry name" value="Acyl_CoA_acyltransferase"/>
</dbReference>